<gene>
    <name evidence="1" type="ORF">LCMAC201_05740</name>
</gene>
<sequence length="90" mass="10857">MSNCREFSHFRDPNLDIQHHRILKAFDQLIWELEAHDKYEKQIVENPNKWQSHWDSHTTTLNKVKALRGVLVDHINHADTNLFKVKPIRY</sequence>
<protein>
    <submittedName>
        <fullName evidence="1">Uncharacterized protein</fullName>
    </submittedName>
</protein>
<evidence type="ECO:0000313" key="1">
    <source>
        <dbReference type="EMBL" id="QBK87661.1"/>
    </source>
</evidence>
<proteinExistence type="predicted"/>
<reference evidence="1" key="1">
    <citation type="journal article" date="2019" name="MBio">
        <title>Virus Genomes from Deep Sea Sediments Expand the Ocean Megavirome and Support Independent Origins of Viral Gigantism.</title>
        <authorList>
            <person name="Backstrom D."/>
            <person name="Yutin N."/>
            <person name="Jorgensen S.L."/>
            <person name="Dharamshi J."/>
            <person name="Homa F."/>
            <person name="Zaremba-Niedwiedzka K."/>
            <person name="Spang A."/>
            <person name="Wolf Y.I."/>
            <person name="Koonin E.V."/>
            <person name="Ettema T.J."/>
        </authorList>
    </citation>
    <scope>NUCLEOTIDE SEQUENCE</scope>
</reference>
<organism evidence="1">
    <name type="scientific">Marseillevirus LCMAC201</name>
    <dbReference type="NCBI Taxonomy" id="2506605"/>
    <lineage>
        <taxon>Viruses</taxon>
        <taxon>Varidnaviria</taxon>
        <taxon>Bamfordvirae</taxon>
        <taxon>Nucleocytoviricota</taxon>
        <taxon>Megaviricetes</taxon>
        <taxon>Pimascovirales</taxon>
        <taxon>Pimascovirales incertae sedis</taxon>
        <taxon>Marseilleviridae</taxon>
    </lineage>
</organism>
<accession>A0A481YXM0</accession>
<dbReference type="EMBL" id="MK500368">
    <property type="protein sequence ID" value="QBK87661.1"/>
    <property type="molecule type" value="Genomic_DNA"/>
</dbReference>
<name>A0A481YXM0_9VIRU</name>